<feature type="non-terminal residue" evidence="1">
    <location>
        <position position="80"/>
    </location>
</feature>
<accession>A0A0C2W5K6</accession>
<keyword evidence="2" id="KW-1185">Reference proteome</keyword>
<dbReference type="HOGENOM" id="CLU_165193_1_0_1"/>
<protein>
    <recommendedName>
        <fullName evidence="3">Reverse transcriptase domain-containing protein</fullName>
    </recommendedName>
</protein>
<dbReference type="InterPro" id="IPR053134">
    <property type="entry name" value="RNA-dir_DNA_polymerase"/>
</dbReference>
<dbReference type="PANTHER" id="PTHR24559:SF444">
    <property type="entry name" value="REVERSE TRANSCRIPTASE DOMAIN-CONTAINING PROTEIN"/>
    <property type="match status" value="1"/>
</dbReference>
<evidence type="ECO:0000313" key="2">
    <source>
        <dbReference type="Proteomes" id="UP000054097"/>
    </source>
</evidence>
<dbReference type="PANTHER" id="PTHR24559">
    <property type="entry name" value="TRANSPOSON TY3-I GAG-POL POLYPROTEIN"/>
    <property type="match status" value="1"/>
</dbReference>
<reference evidence="2" key="2">
    <citation type="submission" date="2015-01" db="EMBL/GenBank/DDBJ databases">
        <title>Evolutionary Origins and Diversification of the Mycorrhizal Mutualists.</title>
        <authorList>
            <consortium name="DOE Joint Genome Institute"/>
            <consortium name="Mycorrhizal Genomics Consortium"/>
            <person name="Kohler A."/>
            <person name="Kuo A."/>
            <person name="Nagy L.G."/>
            <person name="Floudas D."/>
            <person name="Copeland A."/>
            <person name="Barry K.W."/>
            <person name="Cichocki N."/>
            <person name="Veneault-Fourrey C."/>
            <person name="LaButti K."/>
            <person name="Lindquist E.A."/>
            <person name="Lipzen A."/>
            <person name="Lundell T."/>
            <person name="Morin E."/>
            <person name="Murat C."/>
            <person name="Riley R."/>
            <person name="Ohm R."/>
            <person name="Sun H."/>
            <person name="Tunlid A."/>
            <person name="Henrissat B."/>
            <person name="Grigoriev I.V."/>
            <person name="Hibbett D.S."/>
            <person name="Martin F."/>
        </authorList>
    </citation>
    <scope>NUCLEOTIDE SEQUENCE [LARGE SCALE GENOMIC DNA]</scope>
    <source>
        <strain evidence="2">MAFF 305830</strain>
    </source>
</reference>
<evidence type="ECO:0000313" key="1">
    <source>
        <dbReference type="EMBL" id="KIM21718.1"/>
    </source>
</evidence>
<feature type="non-terminal residue" evidence="1">
    <location>
        <position position="1"/>
    </location>
</feature>
<dbReference type="InterPro" id="IPR043502">
    <property type="entry name" value="DNA/RNA_pol_sf"/>
</dbReference>
<proteinExistence type="predicted"/>
<gene>
    <name evidence="1" type="ORF">M408DRAFT_33529</name>
</gene>
<dbReference type="SUPFAM" id="SSF56672">
    <property type="entry name" value="DNA/RNA polymerases"/>
    <property type="match status" value="1"/>
</dbReference>
<organism evidence="1 2">
    <name type="scientific">Serendipita vermifera MAFF 305830</name>
    <dbReference type="NCBI Taxonomy" id="933852"/>
    <lineage>
        <taxon>Eukaryota</taxon>
        <taxon>Fungi</taxon>
        <taxon>Dikarya</taxon>
        <taxon>Basidiomycota</taxon>
        <taxon>Agaricomycotina</taxon>
        <taxon>Agaricomycetes</taxon>
        <taxon>Sebacinales</taxon>
        <taxon>Serendipitaceae</taxon>
        <taxon>Serendipita</taxon>
    </lineage>
</organism>
<dbReference type="OrthoDB" id="6776860at2759"/>
<dbReference type="AlphaFoldDB" id="A0A0C2W5K6"/>
<sequence length="80" mass="9044">KNRAAFAINGKLGTADVQIEIKLKEGAEPAAMRMYQQSPRNREVIEEQIKKWLAQEVIEPANSPWAAPVVIVQRNGKDRF</sequence>
<dbReference type="EMBL" id="KN824373">
    <property type="protein sequence ID" value="KIM21718.1"/>
    <property type="molecule type" value="Genomic_DNA"/>
</dbReference>
<reference evidence="1 2" key="1">
    <citation type="submission" date="2014-04" db="EMBL/GenBank/DDBJ databases">
        <authorList>
            <consortium name="DOE Joint Genome Institute"/>
            <person name="Kuo A."/>
            <person name="Zuccaro A."/>
            <person name="Kohler A."/>
            <person name="Nagy L.G."/>
            <person name="Floudas D."/>
            <person name="Copeland A."/>
            <person name="Barry K.W."/>
            <person name="Cichocki N."/>
            <person name="Veneault-Fourrey C."/>
            <person name="LaButti K."/>
            <person name="Lindquist E.A."/>
            <person name="Lipzen A."/>
            <person name="Lundell T."/>
            <person name="Morin E."/>
            <person name="Murat C."/>
            <person name="Sun H."/>
            <person name="Tunlid A."/>
            <person name="Henrissat B."/>
            <person name="Grigoriev I.V."/>
            <person name="Hibbett D.S."/>
            <person name="Martin F."/>
            <person name="Nordberg H.P."/>
            <person name="Cantor M.N."/>
            <person name="Hua S.X."/>
        </authorList>
    </citation>
    <scope>NUCLEOTIDE SEQUENCE [LARGE SCALE GENOMIC DNA]</scope>
    <source>
        <strain evidence="1 2">MAFF 305830</strain>
    </source>
</reference>
<evidence type="ECO:0008006" key="3">
    <source>
        <dbReference type="Google" id="ProtNLM"/>
    </source>
</evidence>
<dbReference type="STRING" id="933852.A0A0C2W5K6"/>
<dbReference type="Gene3D" id="3.10.10.10">
    <property type="entry name" value="HIV Type 1 Reverse Transcriptase, subunit A, domain 1"/>
    <property type="match status" value="1"/>
</dbReference>
<name>A0A0C2W5K6_SERVB</name>
<dbReference type="Proteomes" id="UP000054097">
    <property type="component" value="Unassembled WGS sequence"/>
</dbReference>